<dbReference type="Proteomes" id="UP000019132">
    <property type="component" value="Unassembled WGS sequence"/>
</dbReference>
<keyword evidence="1 2" id="KW-0479">Metal-binding</keyword>
<feature type="binding site" evidence="1">
    <location>
        <position position="251"/>
    </location>
    <ligand>
        <name>Zn(2+)</name>
        <dbReference type="ChEBI" id="CHEBI:29105"/>
        <note>catalytic</note>
    </ligand>
</feature>
<evidence type="ECO:0000256" key="2">
    <source>
        <dbReference type="RuleBase" id="RU361183"/>
    </source>
</evidence>
<dbReference type="HOGENOM" id="CLU_061085_0_0_1"/>
<dbReference type="Gene3D" id="3.40.390.10">
    <property type="entry name" value="Collagenase (Catalytic Domain)"/>
    <property type="match status" value="1"/>
</dbReference>
<protein>
    <recommendedName>
        <fullName evidence="2">Metalloendopeptidase</fullName>
        <ecNumber evidence="2">3.4.24.-</ecNumber>
    </recommendedName>
</protein>
<dbReference type="eggNOG" id="KOG3714">
    <property type="taxonomic scope" value="Eukaryota"/>
</dbReference>
<accession>K3WC68</accession>
<evidence type="ECO:0000313" key="5">
    <source>
        <dbReference type="Proteomes" id="UP000019132"/>
    </source>
</evidence>
<reference evidence="4" key="3">
    <citation type="submission" date="2014-11" db="UniProtKB">
        <authorList>
            <consortium name="EnsemblProtists"/>
        </authorList>
    </citation>
    <scope>IDENTIFICATION</scope>
    <source>
        <strain evidence="4">DAOM BR144</strain>
    </source>
</reference>
<dbReference type="InterPro" id="IPR006026">
    <property type="entry name" value="Peptidase_Metallo"/>
</dbReference>
<feature type="binding site" evidence="1">
    <location>
        <position position="257"/>
    </location>
    <ligand>
        <name>Zn(2+)</name>
        <dbReference type="ChEBI" id="CHEBI:29105"/>
        <note>catalytic</note>
    </ligand>
</feature>
<dbReference type="PANTHER" id="PTHR10127">
    <property type="entry name" value="DISCOIDIN, CUB, EGF, LAMININ , AND ZINC METALLOPROTEASE DOMAIN CONTAINING"/>
    <property type="match status" value="1"/>
</dbReference>
<organism evidence="4 5">
    <name type="scientific">Globisporangium ultimum (strain ATCC 200006 / CBS 805.95 / DAOM BR144)</name>
    <name type="common">Pythium ultimum</name>
    <dbReference type="NCBI Taxonomy" id="431595"/>
    <lineage>
        <taxon>Eukaryota</taxon>
        <taxon>Sar</taxon>
        <taxon>Stramenopiles</taxon>
        <taxon>Oomycota</taxon>
        <taxon>Peronosporomycetes</taxon>
        <taxon>Pythiales</taxon>
        <taxon>Pythiaceae</taxon>
        <taxon>Globisporangium</taxon>
    </lineage>
</organism>
<dbReference type="SMART" id="SM00235">
    <property type="entry name" value="ZnMc"/>
    <property type="match status" value="1"/>
</dbReference>
<dbReference type="InterPro" id="IPR024079">
    <property type="entry name" value="MetalloPept_cat_dom_sf"/>
</dbReference>
<evidence type="ECO:0000256" key="1">
    <source>
        <dbReference type="PROSITE-ProRule" id="PRU01211"/>
    </source>
</evidence>
<keyword evidence="5" id="KW-1185">Reference proteome</keyword>
<feature type="active site" evidence="1">
    <location>
        <position position="248"/>
    </location>
</feature>
<feature type="chain" id="PRO_5005137556" description="Metalloendopeptidase" evidence="2">
    <location>
        <begin position="28"/>
        <end position="384"/>
    </location>
</feature>
<dbReference type="GO" id="GO:0008270">
    <property type="term" value="F:zinc ion binding"/>
    <property type="evidence" value="ECO:0007669"/>
    <property type="project" value="UniProtKB-UniRule"/>
</dbReference>
<dbReference type="InParanoid" id="K3WC68"/>
<keyword evidence="2" id="KW-0732">Signal</keyword>
<dbReference type="SUPFAM" id="SSF55486">
    <property type="entry name" value="Metalloproteases ('zincins'), catalytic domain"/>
    <property type="match status" value="1"/>
</dbReference>
<dbReference type="AlphaFoldDB" id="K3WC68"/>
<reference evidence="5" key="1">
    <citation type="journal article" date="2010" name="Genome Biol.">
        <title>Genome sequence of the necrotrophic plant pathogen Pythium ultimum reveals original pathogenicity mechanisms and effector repertoire.</title>
        <authorList>
            <person name="Levesque C.A."/>
            <person name="Brouwer H."/>
            <person name="Cano L."/>
            <person name="Hamilton J.P."/>
            <person name="Holt C."/>
            <person name="Huitema E."/>
            <person name="Raffaele S."/>
            <person name="Robideau G.P."/>
            <person name="Thines M."/>
            <person name="Win J."/>
            <person name="Zerillo M.M."/>
            <person name="Beakes G.W."/>
            <person name="Boore J.L."/>
            <person name="Busam D."/>
            <person name="Dumas B."/>
            <person name="Ferriera S."/>
            <person name="Fuerstenberg S.I."/>
            <person name="Gachon C.M."/>
            <person name="Gaulin E."/>
            <person name="Govers F."/>
            <person name="Grenville-Briggs L."/>
            <person name="Horner N."/>
            <person name="Hostetler J."/>
            <person name="Jiang R.H."/>
            <person name="Johnson J."/>
            <person name="Krajaejun T."/>
            <person name="Lin H."/>
            <person name="Meijer H.J."/>
            <person name="Moore B."/>
            <person name="Morris P."/>
            <person name="Phuntmart V."/>
            <person name="Puiu D."/>
            <person name="Shetty J."/>
            <person name="Stajich J.E."/>
            <person name="Tripathy S."/>
            <person name="Wawra S."/>
            <person name="van West P."/>
            <person name="Whitty B.R."/>
            <person name="Coutinho P.M."/>
            <person name="Henrissat B."/>
            <person name="Martin F."/>
            <person name="Thomas P.D."/>
            <person name="Tyler B.M."/>
            <person name="De Vries R.P."/>
            <person name="Kamoun S."/>
            <person name="Yandell M."/>
            <person name="Tisserat N."/>
            <person name="Buell C.R."/>
        </authorList>
    </citation>
    <scope>NUCLEOTIDE SEQUENCE</scope>
    <source>
        <strain evidence="5">DAOM:BR144</strain>
    </source>
</reference>
<proteinExistence type="predicted"/>
<keyword evidence="1 2" id="KW-0378">Hydrolase</keyword>
<keyword evidence="1 2" id="KW-0482">Metalloprotease</keyword>
<dbReference type="PANTHER" id="PTHR10127:SF850">
    <property type="entry name" value="METALLOENDOPEPTIDASE"/>
    <property type="match status" value="1"/>
</dbReference>
<dbReference type="PRINTS" id="PR00480">
    <property type="entry name" value="ASTACIN"/>
</dbReference>
<dbReference type="PROSITE" id="PS51864">
    <property type="entry name" value="ASTACIN"/>
    <property type="match status" value="1"/>
</dbReference>
<dbReference type="EnsemblProtists" id="PYU1_T002559">
    <property type="protein sequence ID" value="PYU1_T002559"/>
    <property type="gene ID" value="PYU1_G002556"/>
</dbReference>
<comment type="caution">
    <text evidence="1">Lacks conserved residue(s) required for the propagation of feature annotation.</text>
</comment>
<dbReference type="EC" id="3.4.24.-" evidence="2"/>
<sequence>MVSWQRWSSVAAALVVCALSAATSTEASSIRVHVQVGGKVPAVDADAKLSALDKATSDQDCVINGVKLPHRSLHYYAENAYVACSRGQAGCYLIEKVHDEATQVSCPDAKVLQDKIAEETKRREEKRRLSLAVVDPKRKWAGGVVCYDYNEDYPFTSTQKSYIRDAMKVYESYTSVRFLPISTCQSKKLTSYCDGCVDYVDFKHPSTGRDCNSSIGVNDVGPQIMNLADRCFEVDDDLKTNYGSAMHEIGHSIGLYHEHQHPGRKIGVFWDDISQSLWAEMKQRDVSVGGAYDPDSVMHYPKSYGFCYPTYCSSTVTKNCVPEGTKFCNLNDDSTTCVEPTQTICDTSRTNTIGQRKGLSQGDLDAINELYTVAAWSATASQIA</sequence>
<feature type="binding site" evidence="1">
    <location>
        <position position="247"/>
    </location>
    <ligand>
        <name>Zn(2+)</name>
        <dbReference type="ChEBI" id="CHEBI:29105"/>
        <note>catalytic</note>
    </ligand>
</feature>
<evidence type="ECO:0000313" key="4">
    <source>
        <dbReference type="EnsemblProtists" id="PYU1_T002559"/>
    </source>
</evidence>
<dbReference type="InterPro" id="IPR001506">
    <property type="entry name" value="Peptidase_M12A"/>
</dbReference>
<evidence type="ECO:0000259" key="3">
    <source>
        <dbReference type="PROSITE" id="PS51864"/>
    </source>
</evidence>
<name>K3WC68_GLOUD</name>
<keyword evidence="1 2" id="KW-0862">Zinc</keyword>
<dbReference type="GO" id="GO:0006508">
    <property type="term" value="P:proteolysis"/>
    <property type="evidence" value="ECO:0007669"/>
    <property type="project" value="UniProtKB-KW"/>
</dbReference>
<feature type="domain" description="Peptidase M12A" evidence="3">
    <location>
        <begin position="131"/>
        <end position="376"/>
    </location>
</feature>
<feature type="signal peptide" evidence="2">
    <location>
        <begin position="1"/>
        <end position="27"/>
    </location>
</feature>
<keyword evidence="1 2" id="KW-0645">Protease</keyword>
<dbReference type="VEuPathDB" id="FungiDB:PYU1_G002556"/>
<dbReference type="OMA" id="YCDSCAN"/>
<comment type="cofactor">
    <cofactor evidence="1 2">
        <name>Zn(2+)</name>
        <dbReference type="ChEBI" id="CHEBI:29105"/>
    </cofactor>
    <text evidence="1 2">Binds 1 zinc ion per subunit.</text>
</comment>
<reference evidence="5" key="2">
    <citation type="submission" date="2010-04" db="EMBL/GenBank/DDBJ databases">
        <authorList>
            <person name="Buell R."/>
            <person name="Hamilton J."/>
            <person name="Hostetler J."/>
        </authorList>
    </citation>
    <scope>NUCLEOTIDE SEQUENCE [LARGE SCALE GENOMIC DNA]</scope>
    <source>
        <strain evidence="5">DAOM:BR144</strain>
    </source>
</reference>
<dbReference type="STRING" id="431595.K3WC68"/>
<dbReference type="Pfam" id="PF01400">
    <property type="entry name" value="Astacin"/>
    <property type="match status" value="1"/>
</dbReference>
<dbReference type="GO" id="GO:0004222">
    <property type="term" value="F:metalloendopeptidase activity"/>
    <property type="evidence" value="ECO:0007669"/>
    <property type="project" value="UniProtKB-UniRule"/>
</dbReference>